<keyword evidence="2" id="KW-0645">Protease</keyword>
<dbReference type="NCBIfam" id="NF008769">
    <property type="entry name" value="PRK11798.2-5"/>
    <property type="match status" value="1"/>
</dbReference>
<dbReference type="Pfam" id="PF04386">
    <property type="entry name" value="SspB"/>
    <property type="match status" value="1"/>
</dbReference>
<name>A0A3P1SVH2_9GAMM</name>
<dbReference type="GO" id="GO:0006508">
    <property type="term" value="P:proteolysis"/>
    <property type="evidence" value="ECO:0007669"/>
    <property type="project" value="UniProtKB-KW"/>
</dbReference>
<dbReference type="InterPro" id="IPR036760">
    <property type="entry name" value="SspB-like_sf"/>
</dbReference>
<gene>
    <name evidence="2" type="ORF">EHS89_08025</name>
</gene>
<reference evidence="2 3" key="1">
    <citation type="submission" date="2018-11" db="EMBL/GenBank/DDBJ databases">
        <title>The draft genome sequence of Amphritea balenae JAMM 1525T.</title>
        <authorList>
            <person name="Fang Z."/>
            <person name="Zhang Y."/>
            <person name="Han X."/>
        </authorList>
    </citation>
    <scope>NUCLEOTIDE SEQUENCE [LARGE SCALE GENOMIC DNA]</scope>
    <source>
        <strain evidence="2 3">JAMM 1525</strain>
    </source>
</reference>
<dbReference type="AlphaFoldDB" id="A0A3P1SVH2"/>
<evidence type="ECO:0000313" key="3">
    <source>
        <dbReference type="Proteomes" id="UP000267535"/>
    </source>
</evidence>
<dbReference type="GO" id="GO:0005840">
    <property type="term" value="C:ribosome"/>
    <property type="evidence" value="ECO:0007669"/>
    <property type="project" value="TreeGrafter"/>
</dbReference>
<dbReference type="PANTHER" id="PTHR37486">
    <property type="entry name" value="STRINGENT STARVATION PROTEIN B"/>
    <property type="match status" value="1"/>
</dbReference>
<dbReference type="GO" id="GO:0005829">
    <property type="term" value="C:cytosol"/>
    <property type="evidence" value="ECO:0007669"/>
    <property type="project" value="TreeGrafter"/>
</dbReference>
<accession>A0A3P1SVH2</accession>
<proteinExistence type="predicted"/>
<dbReference type="OrthoDB" id="9797358at2"/>
<dbReference type="PANTHER" id="PTHR37486:SF1">
    <property type="entry name" value="STRINGENT STARVATION PROTEIN B"/>
    <property type="match status" value="1"/>
</dbReference>
<evidence type="ECO:0000256" key="1">
    <source>
        <dbReference type="SAM" id="MobiDB-lite"/>
    </source>
</evidence>
<protein>
    <submittedName>
        <fullName evidence="2">ClpXP protease specificity-enhancing factor</fullName>
    </submittedName>
</protein>
<comment type="caution">
    <text evidence="2">The sequence shown here is derived from an EMBL/GenBank/DDBJ whole genome shotgun (WGS) entry which is preliminary data.</text>
</comment>
<feature type="region of interest" description="Disordered" evidence="1">
    <location>
        <begin position="102"/>
        <end position="137"/>
    </location>
</feature>
<dbReference type="Proteomes" id="UP000267535">
    <property type="component" value="Unassembled WGS sequence"/>
</dbReference>
<keyword evidence="2" id="KW-0378">Hydrolase</keyword>
<dbReference type="EMBL" id="RQXV01000003">
    <property type="protein sequence ID" value="RRD00143.1"/>
    <property type="molecule type" value="Genomic_DNA"/>
</dbReference>
<dbReference type="Gene3D" id="2.30.30.220">
    <property type="entry name" value="SspB-like"/>
    <property type="match status" value="1"/>
</dbReference>
<dbReference type="SUPFAM" id="SSF101738">
    <property type="entry name" value="SspB-like"/>
    <property type="match status" value="1"/>
</dbReference>
<organism evidence="2 3">
    <name type="scientific">Amphritea balenae</name>
    <dbReference type="NCBI Taxonomy" id="452629"/>
    <lineage>
        <taxon>Bacteria</taxon>
        <taxon>Pseudomonadati</taxon>
        <taxon>Pseudomonadota</taxon>
        <taxon>Gammaproteobacteria</taxon>
        <taxon>Oceanospirillales</taxon>
        <taxon>Oceanospirillaceae</taxon>
        <taxon>Amphritea</taxon>
    </lineage>
</organism>
<dbReference type="GO" id="GO:0008233">
    <property type="term" value="F:peptidase activity"/>
    <property type="evidence" value="ECO:0007669"/>
    <property type="project" value="UniProtKB-KW"/>
</dbReference>
<sequence>MQSSRGYLIRSLNEWILDSGWTPHLVIDAEIQGVMVPEQFINDGQIVLNITPSAVQSLLIDNEAVSFSARFGGVPMNVFAPMVAILAIYAKENGMGMGFGTEPGCEALYQDDEPDNDPTPPEPSPKASGRPSLKVVK</sequence>
<dbReference type="PIRSF" id="PIRSF005276">
    <property type="entry name" value="SspB"/>
    <property type="match status" value="1"/>
</dbReference>
<evidence type="ECO:0000313" key="2">
    <source>
        <dbReference type="EMBL" id="RRD00143.1"/>
    </source>
</evidence>
<dbReference type="RefSeq" id="WP_124925613.1">
    <property type="nucleotide sequence ID" value="NZ_BMOH01000005.1"/>
</dbReference>
<keyword evidence="3" id="KW-1185">Reference proteome</keyword>
<dbReference type="GO" id="GO:0045732">
    <property type="term" value="P:positive regulation of protein catabolic process"/>
    <property type="evidence" value="ECO:0007669"/>
    <property type="project" value="TreeGrafter"/>
</dbReference>
<dbReference type="InterPro" id="IPR007481">
    <property type="entry name" value="SspB"/>
</dbReference>